<dbReference type="Gene3D" id="3.40.50.2020">
    <property type="match status" value="1"/>
</dbReference>
<comment type="similarity">
    <text evidence="1">Belongs to the ComF/GntX family.</text>
</comment>
<accession>A0ABT1T7E8</accession>
<keyword evidence="4" id="KW-1185">Reference proteome</keyword>
<dbReference type="PANTHER" id="PTHR47505:SF1">
    <property type="entry name" value="DNA UTILIZATION PROTEIN YHGH"/>
    <property type="match status" value="1"/>
</dbReference>
<dbReference type="GO" id="GO:0016757">
    <property type="term" value="F:glycosyltransferase activity"/>
    <property type="evidence" value="ECO:0007669"/>
    <property type="project" value="UniProtKB-KW"/>
</dbReference>
<reference evidence="3 4" key="1">
    <citation type="submission" date="2022-07" db="EMBL/GenBank/DDBJ databases">
        <title>Mucilaginibacter sp. JC4.</title>
        <authorList>
            <person name="Le V."/>
            <person name="Ko S.-R."/>
            <person name="Ahn C.-Y."/>
            <person name="Oh H.-M."/>
        </authorList>
    </citation>
    <scope>NUCLEOTIDE SEQUENCE [LARGE SCALE GENOMIC DNA]</scope>
    <source>
        <strain evidence="3 4">JC4</strain>
    </source>
</reference>
<proteinExistence type="inferred from homology"/>
<feature type="domain" description="Phosphoribosyltransferase" evidence="2">
    <location>
        <begin position="152"/>
        <end position="244"/>
    </location>
</feature>
<dbReference type="CDD" id="cd06223">
    <property type="entry name" value="PRTases_typeI"/>
    <property type="match status" value="1"/>
</dbReference>
<dbReference type="InterPro" id="IPR029057">
    <property type="entry name" value="PRTase-like"/>
</dbReference>
<comment type="caution">
    <text evidence="3">The sequence shown here is derived from an EMBL/GenBank/DDBJ whole genome shotgun (WGS) entry which is preliminary data.</text>
</comment>
<keyword evidence="3" id="KW-0328">Glycosyltransferase</keyword>
<dbReference type="EMBL" id="JANHOH010000008">
    <property type="protein sequence ID" value="MCQ6960557.1"/>
    <property type="molecule type" value="Genomic_DNA"/>
</dbReference>
<organism evidence="3 4">
    <name type="scientific">Mucilaginibacter aquariorum</name>
    <dbReference type="NCBI Taxonomy" id="2967225"/>
    <lineage>
        <taxon>Bacteria</taxon>
        <taxon>Pseudomonadati</taxon>
        <taxon>Bacteroidota</taxon>
        <taxon>Sphingobacteriia</taxon>
        <taxon>Sphingobacteriales</taxon>
        <taxon>Sphingobacteriaceae</taxon>
        <taxon>Mucilaginibacter</taxon>
    </lineage>
</organism>
<dbReference type="PANTHER" id="PTHR47505">
    <property type="entry name" value="DNA UTILIZATION PROTEIN YHGH"/>
    <property type="match status" value="1"/>
</dbReference>
<evidence type="ECO:0000256" key="1">
    <source>
        <dbReference type="ARBA" id="ARBA00008007"/>
    </source>
</evidence>
<dbReference type="Pfam" id="PF00156">
    <property type="entry name" value="Pribosyltran"/>
    <property type="match status" value="1"/>
</dbReference>
<dbReference type="InterPro" id="IPR051910">
    <property type="entry name" value="ComF/GntX_DNA_util-trans"/>
</dbReference>
<dbReference type="RefSeq" id="WP_256540736.1">
    <property type="nucleotide sequence ID" value="NZ_JANHOH010000008.1"/>
</dbReference>
<evidence type="ECO:0000259" key="2">
    <source>
        <dbReference type="Pfam" id="PF00156"/>
    </source>
</evidence>
<dbReference type="InterPro" id="IPR000836">
    <property type="entry name" value="PRTase_dom"/>
</dbReference>
<keyword evidence="3" id="KW-0808">Transferase</keyword>
<dbReference type="SUPFAM" id="SSF53271">
    <property type="entry name" value="PRTase-like"/>
    <property type="match status" value="1"/>
</dbReference>
<name>A0ABT1T7E8_9SPHI</name>
<protein>
    <submittedName>
        <fullName evidence="3">Phosphoribosyltransferase family protein</fullName>
    </submittedName>
</protein>
<gene>
    <name evidence="3" type="ORF">NPE20_21440</name>
</gene>
<evidence type="ECO:0000313" key="3">
    <source>
        <dbReference type="EMBL" id="MCQ6960557.1"/>
    </source>
</evidence>
<evidence type="ECO:0000313" key="4">
    <source>
        <dbReference type="Proteomes" id="UP001204376"/>
    </source>
</evidence>
<sequence>MAKFKNPTISTYLKPMQLLRTYLADFVSLIFPQLCPACRASLMANEDILCIDCLYNLPFTNFHQQPDNIVARQFWGKLNIEAAYALYYFNKGGKVQNMVHEFKYNGMQRIGNLLGTIAGKQLLQNPVFNTVDYIIPVPLHKKRLKTRGYNQSACFADGLASQLNAVVETDNLIRTIATKTQTHKSRFARFQNMHEVFAVARPENLVNKHVLLVDDIITTGSTLEACGIELLKVPGLKLSIATIAYAE</sequence>
<dbReference type="Proteomes" id="UP001204376">
    <property type="component" value="Unassembled WGS sequence"/>
</dbReference>